<dbReference type="Pfam" id="PF04909">
    <property type="entry name" value="Amidohydro_2"/>
    <property type="match status" value="1"/>
</dbReference>
<comment type="similarity">
    <text evidence="1">Belongs to the metallo-dependent hydrolases superfamily.</text>
</comment>
<dbReference type="RefSeq" id="WP_289998053.1">
    <property type="nucleotide sequence ID" value="NZ_JAUEPH010000001.1"/>
</dbReference>
<dbReference type="Gene3D" id="3.20.20.140">
    <property type="entry name" value="Metal-dependent hydrolases"/>
    <property type="match status" value="1"/>
</dbReference>
<gene>
    <name evidence="3" type="ORF">QVH07_00080</name>
</gene>
<organism evidence="3 4">
    <name type="scientific">Algoriphagus sediminis</name>
    <dbReference type="NCBI Taxonomy" id="3057113"/>
    <lineage>
        <taxon>Bacteria</taxon>
        <taxon>Pseudomonadati</taxon>
        <taxon>Bacteroidota</taxon>
        <taxon>Cytophagia</taxon>
        <taxon>Cytophagales</taxon>
        <taxon>Cyclobacteriaceae</taxon>
        <taxon>Algoriphagus</taxon>
    </lineage>
</organism>
<dbReference type="InterPro" id="IPR032466">
    <property type="entry name" value="Metal_Hydrolase"/>
</dbReference>
<dbReference type="EMBL" id="JAUEPH010000001">
    <property type="protein sequence ID" value="MDN3202515.1"/>
    <property type="molecule type" value="Genomic_DNA"/>
</dbReference>
<protein>
    <submittedName>
        <fullName evidence="3">Amidohydrolase family protein</fullName>
    </submittedName>
</protein>
<name>A0ABT7Y7U5_9BACT</name>
<evidence type="ECO:0000313" key="4">
    <source>
        <dbReference type="Proteomes" id="UP001171916"/>
    </source>
</evidence>
<feature type="domain" description="Amidohydrolase-related" evidence="2">
    <location>
        <begin position="3"/>
        <end position="273"/>
    </location>
</feature>
<evidence type="ECO:0000256" key="1">
    <source>
        <dbReference type="ARBA" id="ARBA00038310"/>
    </source>
</evidence>
<evidence type="ECO:0000259" key="2">
    <source>
        <dbReference type="Pfam" id="PF04909"/>
    </source>
</evidence>
<evidence type="ECO:0000313" key="3">
    <source>
        <dbReference type="EMBL" id="MDN3202515.1"/>
    </source>
</evidence>
<keyword evidence="4" id="KW-1185">Reference proteome</keyword>
<proteinExistence type="inferred from homology"/>
<dbReference type="InterPro" id="IPR052350">
    <property type="entry name" value="Metallo-dep_Lactonases"/>
</dbReference>
<sequence length="277" mass="31977">MKIDAHQHFWEYDPIEYDWITSEMSVIAKSFLPKDLDSILEDHGIDGSVAVQARECLAETDFLLELAKENPKILGVVGWIKLFDQNLESNLVKYSQTTDLKGFREVLQAKDSSFFLCEGFKKGLKIILNKGYRYDILIFEHQLDSIQELVKSSPEKPMVIDHLAKPKIKSGEWKEWKKKMARLADREYLFCKISGMVTEANWPKWSQEQLSPYMDIALELFGPDRLMFGSDWPVCTLAGTYEKVYGIVEEFSNQLSKDEKEAIFGGTAKSFYKIDNK</sequence>
<dbReference type="InterPro" id="IPR006680">
    <property type="entry name" value="Amidohydro-rel"/>
</dbReference>
<dbReference type="Proteomes" id="UP001171916">
    <property type="component" value="Unassembled WGS sequence"/>
</dbReference>
<dbReference type="PANTHER" id="PTHR43569">
    <property type="entry name" value="AMIDOHYDROLASE"/>
    <property type="match status" value="1"/>
</dbReference>
<dbReference type="PANTHER" id="PTHR43569:SF2">
    <property type="entry name" value="AMIDOHYDROLASE-RELATED DOMAIN-CONTAINING PROTEIN"/>
    <property type="match status" value="1"/>
</dbReference>
<dbReference type="SUPFAM" id="SSF51556">
    <property type="entry name" value="Metallo-dependent hydrolases"/>
    <property type="match status" value="1"/>
</dbReference>
<accession>A0ABT7Y7U5</accession>
<reference evidence="3" key="1">
    <citation type="submission" date="2023-06" db="EMBL/GenBank/DDBJ databases">
        <title>Robiginitalea aurantiacus sp. nov. and Algoriphagus sediminis sp. nov., isolated from coastal sediment.</title>
        <authorList>
            <person name="Zhou Z.Y."/>
            <person name="An J."/>
            <person name="Jia Y.W."/>
            <person name="Du Z.J."/>
        </authorList>
    </citation>
    <scope>NUCLEOTIDE SEQUENCE</scope>
    <source>
        <strain evidence="3">C2-7</strain>
    </source>
</reference>
<comment type="caution">
    <text evidence="3">The sequence shown here is derived from an EMBL/GenBank/DDBJ whole genome shotgun (WGS) entry which is preliminary data.</text>
</comment>